<evidence type="ECO:0000256" key="1">
    <source>
        <dbReference type="ARBA" id="ARBA00006484"/>
    </source>
</evidence>
<dbReference type="Proteomes" id="UP001610563">
    <property type="component" value="Unassembled WGS sequence"/>
</dbReference>
<proteinExistence type="inferred from homology"/>
<dbReference type="SUPFAM" id="SSF51735">
    <property type="entry name" value="NAD(P)-binding Rossmann-fold domains"/>
    <property type="match status" value="1"/>
</dbReference>
<gene>
    <name evidence="3" type="ORF">BJX66DRAFT_65733</name>
</gene>
<dbReference type="PANTHER" id="PTHR42760">
    <property type="entry name" value="SHORT-CHAIN DEHYDROGENASES/REDUCTASES FAMILY MEMBER"/>
    <property type="match status" value="1"/>
</dbReference>
<dbReference type="PANTHER" id="PTHR42760:SF122">
    <property type="entry name" value="NAD(P)-BINDING PROTEIN"/>
    <property type="match status" value="1"/>
</dbReference>
<dbReference type="InterPro" id="IPR036291">
    <property type="entry name" value="NAD(P)-bd_dom_sf"/>
</dbReference>
<dbReference type="EMBL" id="JBFTWV010000150">
    <property type="protein sequence ID" value="KAL2785249.1"/>
    <property type="molecule type" value="Genomic_DNA"/>
</dbReference>
<protein>
    <recommendedName>
        <fullName evidence="5">NADP(+)-dependent dehydrogenase</fullName>
    </recommendedName>
</protein>
<name>A0ABR4FPU8_9EURO</name>
<organism evidence="3 4">
    <name type="scientific">Aspergillus keveii</name>
    <dbReference type="NCBI Taxonomy" id="714993"/>
    <lineage>
        <taxon>Eukaryota</taxon>
        <taxon>Fungi</taxon>
        <taxon>Dikarya</taxon>
        <taxon>Ascomycota</taxon>
        <taxon>Pezizomycotina</taxon>
        <taxon>Eurotiomycetes</taxon>
        <taxon>Eurotiomycetidae</taxon>
        <taxon>Eurotiales</taxon>
        <taxon>Aspergillaceae</taxon>
        <taxon>Aspergillus</taxon>
        <taxon>Aspergillus subgen. Nidulantes</taxon>
    </lineage>
</organism>
<evidence type="ECO:0000256" key="2">
    <source>
        <dbReference type="ARBA" id="ARBA00022857"/>
    </source>
</evidence>
<evidence type="ECO:0008006" key="5">
    <source>
        <dbReference type="Google" id="ProtNLM"/>
    </source>
</evidence>
<reference evidence="3 4" key="1">
    <citation type="submission" date="2024-07" db="EMBL/GenBank/DDBJ databases">
        <title>Section-level genome sequencing and comparative genomics of Aspergillus sections Usti and Cavernicolus.</title>
        <authorList>
            <consortium name="Lawrence Berkeley National Laboratory"/>
            <person name="Nybo J.L."/>
            <person name="Vesth T.C."/>
            <person name="Theobald S."/>
            <person name="Frisvad J.C."/>
            <person name="Larsen T.O."/>
            <person name="Kjaerboelling I."/>
            <person name="Rothschild-Mancinelli K."/>
            <person name="Lyhne E.K."/>
            <person name="Kogle M.E."/>
            <person name="Barry K."/>
            <person name="Clum A."/>
            <person name="Na H."/>
            <person name="Ledsgaard L."/>
            <person name="Lin J."/>
            <person name="Lipzen A."/>
            <person name="Kuo A."/>
            <person name="Riley R."/>
            <person name="Mondo S."/>
            <person name="Labutti K."/>
            <person name="Haridas S."/>
            <person name="Pangalinan J."/>
            <person name="Salamov A.A."/>
            <person name="Simmons B.A."/>
            <person name="Magnuson J.K."/>
            <person name="Chen J."/>
            <person name="Drula E."/>
            <person name="Henrissat B."/>
            <person name="Wiebenga A."/>
            <person name="Lubbers R.J."/>
            <person name="Gomes A.C."/>
            <person name="Makela M.R."/>
            <person name="Stajich J."/>
            <person name="Grigoriev I.V."/>
            <person name="Mortensen U.H."/>
            <person name="De Vries R.P."/>
            <person name="Baker S.E."/>
            <person name="Andersen M.R."/>
        </authorList>
    </citation>
    <scope>NUCLEOTIDE SEQUENCE [LARGE SCALE GENOMIC DNA]</scope>
    <source>
        <strain evidence="3 4">CBS 209.92</strain>
    </source>
</reference>
<keyword evidence="4" id="KW-1185">Reference proteome</keyword>
<dbReference type="PRINTS" id="PR00081">
    <property type="entry name" value="GDHRDH"/>
</dbReference>
<dbReference type="Pfam" id="PF00106">
    <property type="entry name" value="adh_short"/>
    <property type="match status" value="1"/>
</dbReference>
<comment type="similarity">
    <text evidence="1">Belongs to the short-chain dehydrogenases/reductases (SDR) family.</text>
</comment>
<dbReference type="CDD" id="cd05233">
    <property type="entry name" value="SDR_c"/>
    <property type="match status" value="1"/>
</dbReference>
<comment type="caution">
    <text evidence="3">The sequence shown here is derived from an EMBL/GenBank/DDBJ whole genome shotgun (WGS) entry which is preliminary data.</text>
</comment>
<keyword evidence="2" id="KW-0521">NADP</keyword>
<sequence>MQPPFPSFTTIWHNESYADISPTRPELSAAGKTVIITGASGGVGHATAISFDRAGASKIVLLGRDETKLQETQKALSCSSTVHSVAVTDEQGLRDVAATVGTWDALVLAAGYLSAKNSLKDADTDEWWRSFETNVKGTMVTSKVFLPTANPERAAIIGLTSGPLVFPPSAMIGASPYFSSKLALIKVIEFLAAENPNVFAAALHPGMVDTPILRKFGTDPKDLPVDNAELPGDFMVWLTSPEAAFLNGRHVWANWDVPQLKEKAEDIKSGLLLTSGVYGWPYGMS</sequence>
<dbReference type="Gene3D" id="3.40.50.720">
    <property type="entry name" value="NAD(P)-binding Rossmann-like Domain"/>
    <property type="match status" value="1"/>
</dbReference>
<evidence type="ECO:0000313" key="3">
    <source>
        <dbReference type="EMBL" id="KAL2785249.1"/>
    </source>
</evidence>
<evidence type="ECO:0000313" key="4">
    <source>
        <dbReference type="Proteomes" id="UP001610563"/>
    </source>
</evidence>
<dbReference type="InterPro" id="IPR002347">
    <property type="entry name" value="SDR_fam"/>
</dbReference>
<accession>A0ABR4FPU8</accession>